<protein>
    <submittedName>
        <fullName evidence="1">Uncharacterized protein</fullName>
    </submittedName>
</protein>
<dbReference type="InterPro" id="IPR008586">
    <property type="entry name" value="DUF868_pln"/>
</dbReference>
<organism evidence="1">
    <name type="scientific">Ananas comosus var. bracteatus</name>
    <name type="common">red pineapple</name>
    <dbReference type="NCBI Taxonomy" id="296719"/>
    <lineage>
        <taxon>Eukaryota</taxon>
        <taxon>Viridiplantae</taxon>
        <taxon>Streptophyta</taxon>
        <taxon>Embryophyta</taxon>
        <taxon>Tracheophyta</taxon>
        <taxon>Spermatophyta</taxon>
        <taxon>Magnoliopsida</taxon>
        <taxon>Liliopsida</taxon>
        <taxon>Poales</taxon>
        <taxon>Bromeliaceae</taxon>
        <taxon>Bromelioideae</taxon>
        <taxon>Ananas</taxon>
    </lineage>
</organism>
<dbReference type="Pfam" id="PF05910">
    <property type="entry name" value="DUF868"/>
    <property type="match status" value="1"/>
</dbReference>
<sequence>MAASSMKDLASCFGEHAVCVSDVLCFGSVSVSCPLLGAPEPDSRAASSVITALYRVRLISSPTSLELLIRVSWSRSHMGPTFFVGVDSSSSSSSPMTRHLLPKKKGSRSFTTSQAAFSFPLRERLKTAARESHALCVLGGYLVHKAVSLSWDVAFSKYTCSPEPVTNFYLFVSVDGEPALSLRDSVPTVEFSLLSRKE</sequence>
<dbReference type="PANTHER" id="PTHR31972">
    <property type="entry name" value="EXPRESSED PROTEIN"/>
    <property type="match status" value="1"/>
</dbReference>
<gene>
    <name evidence="1" type="ORF">CB5_LOCUS17923</name>
</gene>
<dbReference type="PANTHER" id="PTHR31972:SF48">
    <property type="entry name" value="OS04G0407500 PROTEIN"/>
    <property type="match status" value="1"/>
</dbReference>
<reference evidence="1" key="1">
    <citation type="submission" date="2020-07" db="EMBL/GenBank/DDBJ databases">
        <authorList>
            <person name="Lin J."/>
        </authorList>
    </citation>
    <scope>NUCLEOTIDE SEQUENCE</scope>
</reference>
<dbReference type="AlphaFoldDB" id="A0A6V7PV28"/>
<dbReference type="PROSITE" id="PS51257">
    <property type="entry name" value="PROKAR_LIPOPROTEIN"/>
    <property type="match status" value="1"/>
</dbReference>
<accession>A0A6V7PV28</accession>
<name>A0A6V7PV28_ANACO</name>
<proteinExistence type="predicted"/>
<dbReference type="EMBL" id="LR862152">
    <property type="protein sequence ID" value="CAD1834712.1"/>
    <property type="molecule type" value="Genomic_DNA"/>
</dbReference>
<evidence type="ECO:0000313" key="1">
    <source>
        <dbReference type="EMBL" id="CAD1834712.1"/>
    </source>
</evidence>